<dbReference type="EMBL" id="UZAH01041472">
    <property type="protein sequence ID" value="VDP60245.1"/>
    <property type="molecule type" value="Genomic_DNA"/>
</dbReference>
<evidence type="ECO:0000256" key="1">
    <source>
        <dbReference type="SAM" id="Phobius"/>
    </source>
</evidence>
<dbReference type="Proteomes" id="UP000050761">
    <property type="component" value="Unassembled WGS sequence"/>
</dbReference>
<reference evidence="2 3" key="1">
    <citation type="submission" date="2018-11" db="EMBL/GenBank/DDBJ databases">
        <authorList>
            <consortium name="Pathogen Informatics"/>
        </authorList>
    </citation>
    <scope>NUCLEOTIDE SEQUENCE [LARGE SCALE GENOMIC DNA]</scope>
</reference>
<evidence type="ECO:0000313" key="4">
    <source>
        <dbReference type="WBParaSite" id="HPBE_0002697101-mRNA-1"/>
    </source>
</evidence>
<proteinExistence type="predicted"/>
<name>A0A183GWA1_HELPZ</name>
<evidence type="ECO:0000313" key="3">
    <source>
        <dbReference type="Proteomes" id="UP000050761"/>
    </source>
</evidence>
<dbReference type="WBParaSite" id="HPBE_0002697101-mRNA-1">
    <property type="protein sequence ID" value="HPBE_0002697101-mRNA-1"/>
    <property type="gene ID" value="HPBE_0002697101"/>
</dbReference>
<accession>A0A183GWA1</accession>
<dbReference type="AlphaFoldDB" id="A0A183GWA1"/>
<protein>
    <submittedName>
        <fullName evidence="4">Ovule protein</fullName>
    </submittedName>
</protein>
<keyword evidence="1" id="KW-0472">Membrane</keyword>
<feature type="transmembrane region" description="Helical" evidence="1">
    <location>
        <begin position="12"/>
        <end position="31"/>
    </location>
</feature>
<keyword evidence="3" id="KW-1185">Reference proteome</keyword>
<accession>A0A3P8FZA9</accession>
<dbReference type="OrthoDB" id="5876472at2759"/>
<evidence type="ECO:0000313" key="2">
    <source>
        <dbReference type="EMBL" id="VDP60245.1"/>
    </source>
</evidence>
<gene>
    <name evidence="2" type="ORF">HPBE_LOCUS26970</name>
</gene>
<keyword evidence="1" id="KW-1133">Transmembrane helix</keyword>
<feature type="transmembrane region" description="Helical" evidence="1">
    <location>
        <begin position="43"/>
        <end position="66"/>
    </location>
</feature>
<organism evidence="3 4">
    <name type="scientific">Heligmosomoides polygyrus</name>
    <name type="common">Parasitic roundworm</name>
    <dbReference type="NCBI Taxonomy" id="6339"/>
    <lineage>
        <taxon>Eukaryota</taxon>
        <taxon>Metazoa</taxon>
        <taxon>Ecdysozoa</taxon>
        <taxon>Nematoda</taxon>
        <taxon>Chromadorea</taxon>
        <taxon>Rhabditida</taxon>
        <taxon>Rhabditina</taxon>
        <taxon>Rhabditomorpha</taxon>
        <taxon>Strongyloidea</taxon>
        <taxon>Heligmosomidae</taxon>
        <taxon>Heligmosomoides</taxon>
    </lineage>
</organism>
<keyword evidence="1" id="KW-0812">Transmembrane</keyword>
<sequence>MATIISGNPYFNFYLFSSLGFALVSLFLSFGDSIHDGLLECTSFTPILIFLLCQNLNDAALVGYGFSFFPG</sequence>
<reference evidence="4" key="2">
    <citation type="submission" date="2019-09" db="UniProtKB">
        <authorList>
            <consortium name="WormBaseParasite"/>
        </authorList>
    </citation>
    <scope>IDENTIFICATION</scope>
</reference>